<dbReference type="AlphaFoldDB" id="E9DX61"/>
<dbReference type="InterPro" id="IPR006076">
    <property type="entry name" value="FAD-dep_OxRdtase"/>
</dbReference>
<accession>E9DX61</accession>
<proteinExistence type="predicted"/>
<name>E9DX61_METAQ</name>
<dbReference type="Gene3D" id="3.50.50.60">
    <property type="entry name" value="FAD/NAD(P)-binding domain"/>
    <property type="match status" value="1"/>
</dbReference>
<evidence type="ECO:0000256" key="1">
    <source>
        <dbReference type="SAM" id="MobiDB-lite"/>
    </source>
</evidence>
<dbReference type="Proteomes" id="UP000002499">
    <property type="component" value="Unassembled WGS sequence"/>
</dbReference>
<dbReference type="SUPFAM" id="SSF51905">
    <property type="entry name" value="FAD/NAD(P)-binding domain"/>
    <property type="match status" value="1"/>
</dbReference>
<dbReference type="Pfam" id="PF01266">
    <property type="entry name" value="DAO"/>
    <property type="match status" value="1"/>
</dbReference>
<reference evidence="3 4" key="1">
    <citation type="journal article" date="2011" name="PLoS Genet.">
        <title>Genome sequencing and comparative transcriptomics of the model entomopathogenic fungi Metarhizium anisopliae and M. acridum.</title>
        <authorList>
            <person name="Gao Q."/>
            <person name="Jin K."/>
            <person name="Ying S.H."/>
            <person name="Zhang Y."/>
            <person name="Xiao G."/>
            <person name="Shang Y."/>
            <person name="Duan Z."/>
            <person name="Hu X."/>
            <person name="Xie X.Q."/>
            <person name="Zhou G."/>
            <person name="Peng G."/>
            <person name="Luo Z."/>
            <person name="Huang W."/>
            <person name="Wang B."/>
            <person name="Fang W."/>
            <person name="Wang S."/>
            <person name="Zhong Y."/>
            <person name="Ma L.J."/>
            <person name="St Leger R.J."/>
            <person name="Zhao G.P."/>
            <person name="Pei Y."/>
            <person name="Feng M.G."/>
            <person name="Xia Y."/>
            <person name="Wang C."/>
        </authorList>
    </citation>
    <scope>NUCLEOTIDE SEQUENCE [LARGE SCALE GENOMIC DNA]</scope>
    <source>
        <strain evidence="3 4">CQMa 102</strain>
    </source>
</reference>
<dbReference type="InterPro" id="IPR036188">
    <property type="entry name" value="FAD/NAD-bd_sf"/>
</dbReference>
<evidence type="ECO:0000259" key="2">
    <source>
        <dbReference type="Pfam" id="PF01266"/>
    </source>
</evidence>
<evidence type="ECO:0000313" key="4">
    <source>
        <dbReference type="Proteomes" id="UP000002499"/>
    </source>
</evidence>
<dbReference type="OrthoDB" id="429143at2759"/>
<dbReference type="EMBL" id="GL698480">
    <property type="protein sequence ID" value="EFY91619.1"/>
    <property type="molecule type" value="Genomic_DNA"/>
</dbReference>
<evidence type="ECO:0000313" key="3">
    <source>
        <dbReference type="EMBL" id="EFY91619.1"/>
    </source>
</evidence>
<protein>
    <submittedName>
        <fullName evidence="3">FAD dependent oxidoreductase superfamily</fullName>
    </submittedName>
</protein>
<gene>
    <name evidence="3" type="ORF">MAC_02209</name>
</gene>
<feature type="domain" description="FAD dependent oxidoreductase" evidence="2">
    <location>
        <begin position="79"/>
        <end position="123"/>
    </location>
</feature>
<sequence length="173" mass="18358">MPPAHQDNMIALSARQLTDNQLDHVESDNAAAPKHKSTVGPSFTPLMDAQPHPYLIRLPPPKHQLDNHGGTSALPQEGDVVIVGAGFAGLVCVCYICQQSPLPRTTILEARDACSGATARNGTSYIHNHPSIPSIVPTISQAGSPTPRLSGHTPKVHARVPPLPSLSWTTARP</sequence>
<dbReference type="HOGENOM" id="CLU_1547958_0_0_1"/>
<keyword evidence="4" id="KW-1185">Reference proteome</keyword>
<organism evidence="4">
    <name type="scientific">Metarhizium acridum (strain CQMa 102)</name>
    <dbReference type="NCBI Taxonomy" id="655827"/>
    <lineage>
        <taxon>Eukaryota</taxon>
        <taxon>Fungi</taxon>
        <taxon>Dikarya</taxon>
        <taxon>Ascomycota</taxon>
        <taxon>Pezizomycotina</taxon>
        <taxon>Sordariomycetes</taxon>
        <taxon>Hypocreomycetidae</taxon>
        <taxon>Hypocreales</taxon>
        <taxon>Clavicipitaceae</taxon>
        <taxon>Metarhizium</taxon>
    </lineage>
</organism>
<dbReference type="InParanoid" id="E9DX61"/>
<feature type="region of interest" description="Disordered" evidence="1">
    <location>
        <begin position="142"/>
        <end position="173"/>
    </location>
</feature>
<dbReference type="STRING" id="655827.E9DX61"/>